<gene>
    <name evidence="1" type="ORF">Naga_102544g1</name>
</gene>
<comment type="caution">
    <text evidence="1">The sequence shown here is derived from an EMBL/GenBank/DDBJ whole genome shotgun (WGS) entry which is preliminary data.</text>
</comment>
<evidence type="ECO:0000313" key="1">
    <source>
        <dbReference type="EMBL" id="EWM19973.1"/>
    </source>
</evidence>
<organism evidence="1 2">
    <name type="scientific">Nannochloropsis gaditana</name>
    <dbReference type="NCBI Taxonomy" id="72520"/>
    <lineage>
        <taxon>Eukaryota</taxon>
        <taxon>Sar</taxon>
        <taxon>Stramenopiles</taxon>
        <taxon>Ochrophyta</taxon>
        <taxon>Eustigmatophyceae</taxon>
        <taxon>Eustigmatales</taxon>
        <taxon>Monodopsidaceae</taxon>
        <taxon>Nannochloropsis</taxon>
    </lineage>
</organism>
<reference evidence="1 2" key="1">
    <citation type="journal article" date="2014" name="Mol. Plant">
        <title>Chromosome Scale Genome Assembly and Transcriptome Profiling of Nannochloropsis gaditana in Nitrogen Depletion.</title>
        <authorList>
            <person name="Corteggiani Carpinelli E."/>
            <person name="Telatin A."/>
            <person name="Vitulo N."/>
            <person name="Forcato C."/>
            <person name="D'Angelo M."/>
            <person name="Schiavon R."/>
            <person name="Vezzi A."/>
            <person name="Giacometti G.M."/>
            <person name="Morosinotto T."/>
            <person name="Valle G."/>
        </authorList>
    </citation>
    <scope>NUCLEOTIDE SEQUENCE [LARGE SCALE GENOMIC DNA]</scope>
    <source>
        <strain evidence="1 2">B-31</strain>
    </source>
</reference>
<accession>W7T919</accession>
<dbReference type="EMBL" id="AZIL01003564">
    <property type="protein sequence ID" value="EWM19973.1"/>
    <property type="molecule type" value="Genomic_DNA"/>
</dbReference>
<dbReference type="AlphaFoldDB" id="W7T919"/>
<sequence length="114" mass="12550">MIMSPWRTESEVFCAPHVLMLARRLGGEAGMGRGLATSRSSRGPRGAFLEFSLEQSLRIRGRRGGGETPPLSLPPRPLAWRARLQRVSGTLVDRALDYLALPDKGLECTNASRF</sequence>
<name>W7T919_9STRA</name>
<evidence type="ECO:0000313" key="2">
    <source>
        <dbReference type="Proteomes" id="UP000019335"/>
    </source>
</evidence>
<dbReference type="Proteomes" id="UP000019335">
    <property type="component" value="Unassembled WGS sequence"/>
</dbReference>
<protein>
    <submittedName>
        <fullName evidence="1">Uncharacterized protein</fullName>
    </submittedName>
</protein>
<proteinExistence type="predicted"/>
<keyword evidence="2" id="KW-1185">Reference proteome</keyword>